<gene>
    <name evidence="3" type="ORF">H0486_13125</name>
</gene>
<dbReference type="Pfam" id="PF12146">
    <property type="entry name" value="Hydrolase_4"/>
    <property type="match status" value="1"/>
</dbReference>
<proteinExistence type="predicted"/>
<keyword evidence="1" id="KW-1133">Transmembrane helix</keyword>
<feature type="domain" description="Serine aminopeptidase S33" evidence="2">
    <location>
        <begin position="84"/>
        <end position="197"/>
    </location>
</feature>
<evidence type="ECO:0000313" key="4">
    <source>
        <dbReference type="Proteomes" id="UP000574276"/>
    </source>
</evidence>
<keyword evidence="4" id="KW-1185">Reference proteome</keyword>
<dbReference type="PANTHER" id="PTHR43358:SF4">
    <property type="entry name" value="ALPHA_BETA HYDROLASE FOLD-1 DOMAIN-CONTAINING PROTEIN"/>
    <property type="match status" value="1"/>
</dbReference>
<comment type="caution">
    <text evidence="3">The sequence shown here is derived from an EMBL/GenBank/DDBJ whole genome shotgun (WGS) entry which is preliminary data.</text>
</comment>
<keyword evidence="1" id="KW-0812">Transmembrane</keyword>
<accession>A0A839K219</accession>
<dbReference type="InterPro" id="IPR022742">
    <property type="entry name" value="Hydrolase_4"/>
</dbReference>
<evidence type="ECO:0000313" key="3">
    <source>
        <dbReference type="EMBL" id="MBB2183814.1"/>
    </source>
</evidence>
<dbReference type="Gene3D" id="3.40.50.1820">
    <property type="entry name" value="alpha/beta hydrolase"/>
    <property type="match status" value="1"/>
</dbReference>
<dbReference type="InterPro" id="IPR029058">
    <property type="entry name" value="AB_hydrolase_fold"/>
</dbReference>
<dbReference type="RefSeq" id="WP_228353437.1">
    <property type="nucleotide sequence ID" value="NZ_JACEGA010000001.1"/>
</dbReference>
<name>A0A839K219_9FIRM</name>
<sequence>MSNTKGKGKNRVKKIVKGIVIVLLVLFLGILIVFPPLIMKDMVDLHVDFDETMEASQFGLSANELVLTTSDGIDISAYEVYTEKPKAVVIIISGIHNPSVTLFYGHAKMLKEHGYASILYDMRAHGKSEGDTICVGYKEVLDTRAVVDYITSSEKYNDTPIVVFGVSMGGATAINSIGEIEEIDGLISSSAYASWDDCFYDNMVLMGVPKVYSYIQRPFIKLYTNFKYGFDTMNITPEKEIKKLGDRPALLMHSYEDSQVPYINFTRIMKNAPEHVETWEIEGDRHFIVEEDNFLEPEKDKEYSGKILEFLSKYFGH</sequence>
<dbReference type="GO" id="GO:0016787">
    <property type="term" value="F:hydrolase activity"/>
    <property type="evidence" value="ECO:0007669"/>
    <property type="project" value="UniProtKB-KW"/>
</dbReference>
<dbReference type="InterPro" id="IPR052920">
    <property type="entry name" value="DNA-binding_regulatory"/>
</dbReference>
<dbReference type="Proteomes" id="UP000574276">
    <property type="component" value="Unassembled WGS sequence"/>
</dbReference>
<protein>
    <submittedName>
        <fullName evidence="3">Alpha/beta fold hydrolase</fullName>
    </submittedName>
</protein>
<organism evidence="3 4">
    <name type="scientific">Variimorphobacter saccharofermentans</name>
    <dbReference type="NCBI Taxonomy" id="2755051"/>
    <lineage>
        <taxon>Bacteria</taxon>
        <taxon>Bacillati</taxon>
        <taxon>Bacillota</taxon>
        <taxon>Clostridia</taxon>
        <taxon>Lachnospirales</taxon>
        <taxon>Lachnospiraceae</taxon>
        <taxon>Variimorphobacter</taxon>
    </lineage>
</organism>
<dbReference type="PANTHER" id="PTHR43358">
    <property type="entry name" value="ALPHA/BETA-HYDROLASE"/>
    <property type="match status" value="1"/>
</dbReference>
<feature type="transmembrane region" description="Helical" evidence="1">
    <location>
        <begin position="20"/>
        <end position="39"/>
    </location>
</feature>
<evidence type="ECO:0000256" key="1">
    <source>
        <dbReference type="SAM" id="Phobius"/>
    </source>
</evidence>
<reference evidence="3 4" key="1">
    <citation type="submission" date="2020-07" db="EMBL/GenBank/DDBJ databases">
        <title>Characterization and genome sequencing of isolate MD1, a novel member within the family Lachnospiraceae.</title>
        <authorList>
            <person name="Rettenmaier R."/>
            <person name="Di Bello L."/>
            <person name="Zinser C."/>
            <person name="Scheitz K."/>
            <person name="Liebl W."/>
            <person name="Zverlov V."/>
        </authorList>
    </citation>
    <scope>NUCLEOTIDE SEQUENCE [LARGE SCALE GENOMIC DNA]</scope>
    <source>
        <strain evidence="3 4">MD1</strain>
    </source>
</reference>
<keyword evidence="1" id="KW-0472">Membrane</keyword>
<dbReference type="SUPFAM" id="SSF53474">
    <property type="entry name" value="alpha/beta-Hydrolases"/>
    <property type="match status" value="1"/>
</dbReference>
<dbReference type="EMBL" id="JACEGA010000001">
    <property type="protein sequence ID" value="MBB2183814.1"/>
    <property type="molecule type" value="Genomic_DNA"/>
</dbReference>
<dbReference type="AlphaFoldDB" id="A0A839K219"/>
<evidence type="ECO:0000259" key="2">
    <source>
        <dbReference type="Pfam" id="PF12146"/>
    </source>
</evidence>
<keyword evidence="3" id="KW-0378">Hydrolase</keyword>